<dbReference type="PANTHER" id="PTHR43303">
    <property type="entry name" value="NADPH DEHYDROGENASE C23G7.10C-RELATED"/>
    <property type="match status" value="1"/>
</dbReference>
<sequence length="410" mass="44319">MAKSKKNKNGAGKKSAKALDSSAGENGAVSEKTAAAETSAAETPALPHLFQPLTLRGLTFRNRIWLPPMDTYSAFAHDGKPTSFHYQHYVSRALGGFGAIITEATAVSPEGRISPCDLGLWNDDQIGAWSWIAEGIRQAGAVPAIQLNHAGRKGSSGCFSLDHINASVPGDEGGWQTVGVTDTPYNKNFAPSRGLTTEEIHQIVEDFRQAALRARAAGFQMVEIHGAHGYLISQFLDPLINNRTDEYGGPFINRIRFALEVAEAVRGVWPDDLPVIVRLSATDWADGGWDVYQSVELGKALKERGIDLIDVSSGGMLSGVSIPAGPNYQVPFAQEIRSKVEIPVTTVGLITKPKQAEKILAEGRADVVEIGRAALRDPYWPLRAADKLGLDRYQAPYPPQYVRGAYGTSR</sequence>
<evidence type="ECO:0000256" key="6">
    <source>
        <dbReference type="SAM" id="MobiDB-lite"/>
    </source>
</evidence>
<gene>
    <name evidence="8" type="ORF">HMPREF0620_1294</name>
</gene>
<dbReference type="GO" id="GO:0010181">
    <property type="term" value="F:FMN binding"/>
    <property type="evidence" value="ECO:0007669"/>
    <property type="project" value="InterPro"/>
</dbReference>
<feature type="compositionally biased region" description="Low complexity" evidence="6">
    <location>
        <begin position="28"/>
        <end position="41"/>
    </location>
</feature>
<dbReference type="eggNOG" id="COG1902">
    <property type="taxonomic scope" value="Bacteria"/>
</dbReference>
<comment type="caution">
    <text evidence="8">The sequence shown here is derived from an EMBL/GenBank/DDBJ whole genome shotgun (WGS) entry which is preliminary data.</text>
</comment>
<name>E6K2Q5_PARDN</name>
<reference evidence="8 9" key="1">
    <citation type="submission" date="2010-12" db="EMBL/GenBank/DDBJ databases">
        <authorList>
            <person name="Muzny D."/>
            <person name="Qin X."/>
            <person name="Buhay C."/>
            <person name="Dugan-Rocha S."/>
            <person name="Ding Y."/>
            <person name="Chen G."/>
            <person name="Hawes A."/>
            <person name="Holder M."/>
            <person name="Jhangiani S."/>
            <person name="Johnson A."/>
            <person name="Khan Z."/>
            <person name="Li Z."/>
            <person name="Liu W."/>
            <person name="Liu X."/>
            <person name="Perez L."/>
            <person name="Shen H."/>
            <person name="Wang Q."/>
            <person name="Watt J."/>
            <person name="Xi L."/>
            <person name="Xin Y."/>
            <person name="Zhou J."/>
            <person name="Deng J."/>
            <person name="Jiang H."/>
            <person name="Liu Y."/>
            <person name="Qu J."/>
            <person name="Song X.-Z."/>
            <person name="Zhang L."/>
            <person name="Villasana D."/>
            <person name="Johnson A."/>
            <person name="Liu J."/>
            <person name="Liyanage D."/>
            <person name="Lorensuhewa L."/>
            <person name="Robinson T."/>
            <person name="Song A."/>
            <person name="Song B.-B."/>
            <person name="Dinh H."/>
            <person name="Thornton R."/>
            <person name="Coyle M."/>
            <person name="Francisco L."/>
            <person name="Jackson L."/>
            <person name="Javaid M."/>
            <person name="Korchina V."/>
            <person name="Kovar C."/>
            <person name="Mata R."/>
            <person name="Mathew T."/>
            <person name="Ngo R."/>
            <person name="Nguyen L."/>
            <person name="Nguyen N."/>
            <person name="Okwuonu G."/>
            <person name="Ongeri F."/>
            <person name="Pham C."/>
            <person name="Simmons D."/>
            <person name="Wilczek-Boney K."/>
            <person name="Hale W."/>
            <person name="Jakkamsetti A."/>
            <person name="Pham P."/>
            <person name="Ruth R."/>
            <person name="San Lucas F."/>
            <person name="Warren J."/>
            <person name="Zhang J."/>
            <person name="Zhao Z."/>
            <person name="Zhou C."/>
            <person name="Zhu D."/>
            <person name="Lee S."/>
            <person name="Bess C."/>
            <person name="Blankenburg K."/>
            <person name="Forbes L."/>
            <person name="Fu Q."/>
            <person name="Gubbala S."/>
            <person name="Hirani K."/>
            <person name="Jayaseelan J.C."/>
            <person name="Lara F."/>
            <person name="Munidasa M."/>
            <person name="Palculict T."/>
            <person name="Patil S."/>
            <person name="Pu L.-L."/>
            <person name="Saada N."/>
            <person name="Tang L."/>
            <person name="Weissenberger G."/>
            <person name="Zhu Y."/>
            <person name="Hemphill L."/>
            <person name="Shang Y."/>
            <person name="Youmans B."/>
            <person name="Ayvaz T."/>
            <person name="Ross M."/>
            <person name="Santibanez J."/>
            <person name="Aqrawi P."/>
            <person name="Gross S."/>
            <person name="Joshi V."/>
            <person name="Fowler G."/>
            <person name="Nazareth L."/>
            <person name="Reid J."/>
            <person name="Worley K."/>
            <person name="Petrosino J."/>
            <person name="Highlander S."/>
            <person name="Gibbs R."/>
        </authorList>
    </citation>
    <scope>NUCLEOTIDE SEQUENCE [LARGE SCALE GENOMIC DNA]</scope>
    <source>
        <strain evidence="8 9">DSM 10105</strain>
    </source>
</reference>
<dbReference type="RefSeq" id="WP_006289740.1">
    <property type="nucleotide sequence ID" value="NZ_AP012333.1"/>
</dbReference>
<protein>
    <submittedName>
        <fullName evidence="8">Oxidoreductase, FAD/FMN-binding protein</fullName>
    </submittedName>
</protein>
<evidence type="ECO:0000256" key="1">
    <source>
        <dbReference type="ARBA" id="ARBA00001917"/>
    </source>
</evidence>
<feature type="domain" description="NADH:flavin oxidoreductase/NADH oxidase N-terminal" evidence="7">
    <location>
        <begin position="49"/>
        <end position="388"/>
    </location>
</feature>
<proteinExistence type="predicted"/>
<evidence type="ECO:0000259" key="7">
    <source>
        <dbReference type="Pfam" id="PF00724"/>
    </source>
</evidence>
<accession>E6K2Q5</accession>
<dbReference type="GO" id="GO:0003959">
    <property type="term" value="F:NADPH dehydrogenase activity"/>
    <property type="evidence" value="ECO:0007669"/>
    <property type="project" value="InterPro"/>
</dbReference>
<dbReference type="InterPro" id="IPR044152">
    <property type="entry name" value="YqjM-like"/>
</dbReference>
<evidence type="ECO:0000313" key="8">
    <source>
        <dbReference type="EMBL" id="EFT82609.1"/>
    </source>
</evidence>
<keyword evidence="3" id="KW-0288">FMN</keyword>
<dbReference type="AlphaFoldDB" id="E6K2Q5"/>
<dbReference type="InterPro" id="IPR001155">
    <property type="entry name" value="OxRdtase_FMN_N"/>
</dbReference>
<dbReference type="Pfam" id="PF00724">
    <property type="entry name" value="Oxidored_FMN"/>
    <property type="match status" value="1"/>
</dbReference>
<dbReference type="Gene3D" id="3.20.20.70">
    <property type="entry name" value="Aldolase class I"/>
    <property type="match status" value="1"/>
</dbReference>
<dbReference type="Proteomes" id="UP000004946">
    <property type="component" value="Chromosome"/>
</dbReference>
<dbReference type="SUPFAM" id="SSF51395">
    <property type="entry name" value="FMN-linked oxidoreductases"/>
    <property type="match status" value="1"/>
</dbReference>
<dbReference type="GO" id="GO:0050661">
    <property type="term" value="F:NADP binding"/>
    <property type="evidence" value="ECO:0007669"/>
    <property type="project" value="InterPro"/>
</dbReference>
<feature type="region of interest" description="Disordered" evidence="6">
    <location>
        <begin position="1"/>
        <end position="41"/>
    </location>
</feature>
<evidence type="ECO:0000256" key="3">
    <source>
        <dbReference type="ARBA" id="ARBA00022643"/>
    </source>
</evidence>
<keyword evidence="9" id="KW-1185">Reference proteome</keyword>
<dbReference type="EMBL" id="AEON01000002">
    <property type="protein sequence ID" value="EFT82609.1"/>
    <property type="molecule type" value="Genomic_DNA"/>
</dbReference>
<evidence type="ECO:0000256" key="4">
    <source>
        <dbReference type="ARBA" id="ARBA00022857"/>
    </source>
</evidence>
<dbReference type="PANTHER" id="PTHR43303:SF4">
    <property type="entry name" value="NADPH DEHYDROGENASE C23G7.10C-RELATED"/>
    <property type="match status" value="1"/>
</dbReference>
<dbReference type="CDD" id="cd02932">
    <property type="entry name" value="OYE_YqiM_FMN"/>
    <property type="match status" value="1"/>
</dbReference>
<evidence type="ECO:0000256" key="2">
    <source>
        <dbReference type="ARBA" id="ARBA00022630"/>
    </source>
</evidence>
<dbReference type="KEGG" id="pdo:PSDT_0375"/>
<evidence type="ECO:0000313" key="9">
    <source>
        <dbReference type="Proteomes" id="UP000004946"/>
    </source>
</evidence>
<dbReference type="PATRIC" id="fig|864564.6.peg.413"/>
<keyword evidence="4" id="KW-0521">NADP</keyword>
<evidence type="ECO:0000256" key="5">
    <source>
        <dbReference type="ARBA" id="ARBA00023002"/>
    </source>
</evidence>
<organism evidence="8 9">
    <name type="scientific">Parascardovia denticolens DSM 10105 = JCM 12538</name>
    <dbReference type="NCBI Taxonomy" id="864564"/>
    <lineage>
        <taxon>Bacteria</taxon>
        <taxon>Bacillati</taxon>
        <taxon>Actinomycetota</taxon>
        <taxon>Actinomycetes</taxon>
        <taxon>Bifidobacteriales</taxon>
        <taxon>Bifidobacteriaceae</taxon>
        <taxon>Parascardovia</taxon>
    </lineage>
</organism>
<comment type="cofactor">
    <cofactor evidence="1">
        <name>FMN</name>
        <dbReference type="ChEBI" id="CHEBI:58210"/>
    </cofactor>
</comment>
<keyword evidence="5" id="KW-0560">Oxidoreductase</keyword>
<dbReference type="HOGENOM" id="CLU_012153_2_0_11"/>
<dbReference type="InterPro" id="IPR013785">
    <property type="entry name" value="Aldolase_TIM"/>
</dbReference>
<keyword evidence="2" id="KW-0285">Flavoprotein</keyword>